<dbReference type="EMBL" id="KZ503231">
    <property type="protein sequence ID" value="PKU66973.1"/>
    <property type="molecule type" value="Genomic_DNA"/>
</dbReference>
<dbReference type="Proteomes" id="UP000233837">
    <property type="component" value="Unassembled WGS sequence"/>
</dbReference>
<feature type="region of interest" description="Disordered" evidence="1">
    <location>
        <begin position="102"/>
        <end position="130"/>
    </location>
</feature>
<name>A0A2I0VU95_9ASPA</name>
<dbReference type="AlphaFoldDB" id="A0A2I0VU95"/>
<reference evidence="2 3" key="2">
    <citation type="journal article" date="2017" name="Nature">
        <title>The Apostasia genome and the evolution of orchids.</title>
        <authorList>
            <person name="Zhang G.Q."/>
            <person name="Liu K.W."/>
            <person name="Li Z."/>
            <person name="Lohaus R."/>
            <person name="Hsiao Y.Y."/>
            <person name="Niu S.C."/>
            <person name="Wang J.Y."/>
            <person name="Lin Y.C."/>
            <person name="Xu Q."/>
            <person name="Chen L.J."/>
            <person name="Yoshida K."/>
            <person name="Fujiwara S."/>
            <person name="Wang Z.W."/>
            <person name="Zhang Y.Q."/>
            <person name="Mitsuda N."/>
            <person name="Wang M."/>
            <person name="Liu G.H."/>
            <person name="Pecoraro L."/>
            <person name="Huang H.X."/>
            <person name="Xiao X.J."/>
            <person name="Lin M."/>
            <person name="Wu X.Y."/>
            <person name="Wu W.L."/>
            <person name="Chen Y.Y."/>
            <person name="Chang S.B."/>
            <person name="Sakamoto S."/>
            <person name="Ohme-Takagi M."/>
            <person name="Yagi M."/>
            <person name="Zeng S.J."/>
            <person name="Shen C.Y."/>
            <person name="Yeh C.M."/>
            <person name="Luo Y.B."/>
            <person name="Tsai W.C."/>
            <person name="Van de Peer Y."/>
            <person name="Liu Z.J."/>
        </authorList>
    </citation>
    <scope>NUCLEOTIDE SEQUENCE [LARGE SCALE GENOMIC DNA]</scope>
    <source>
        <tissue evidence="2">The whole plant</tissue>
    </source>
</reference>
<protein>
    <submittedName>
        <fullName evidence="2">Uncharacterized protein</fullName>
    </submittedName>
</protein>
<evidence type="ECO:0000313" key="2">
    <source>
        <dbReference type="EMBL" id="PKU66973.1"/>
    </source>
</evidence>
<evidence type="ECO:0000256" key="1">
    <source>
        <dbReference type="SAM" id="MobiDB-lite"/>
    </source>
</evidence>
<proteinExistence type="predicted"/>
<keyword evidence="3" id="KW-1185">Reference proteome</keyword>
<sequence length="130" mass="14379">MVFRVISKNNLMEYGLLNEDNGEVSKETSGTLVEQNSFQALADLEEGEIYQTVSEIDLNGGKTTAEVTKELEKDTINIESEGIASVSTKKCVAENNVNVDSAVRNKKKRSKQLKELGPINSSTRSRRLVQ</sequence>
<gene>
    <name evidence="2" type="ORF">MA16_Dca019074</name>
</gene>
<organism evidence="2 3">
    <name type="scientific">Dendrobium catenatum</name>
    <dbReference type="NCBI Taxonomy" id="906689"/>
    <lineage>
        <taxon>Eukaryota</taxon>
        <taxon>Viridiplantae</taxon>
        <taxon>Streptophyta</taxon>
        <taxon>Embryophyta</taxon>
        <taxon>Tracheophyta</taxon>
        <taxon>Spermatophyta</taxon>
        <taxon>Magnoliopsida</taxon>
        <taxon>Liliopsida</taxon>
        <taxon>Asparagales</taxon>
        <taxon>Orchidaceae</taxon>
        <taxon>Epidendroideae</taxon>
        <taxon>Malaxideae</taxon>
        <taxon>Dendrobiinae</taxon>
        <taxon>Dendrobium</taxon>
    </lineage>
</organism>
<reference evidence="2 3" key="1">
    <citation type="journal article" date="2016" name="Sci. Rep.">
        <title>The Dendrobium catenatum Lindl. genome sequence provides insights into polysaccharide synthase, floral development and adaptive evolution.</title>
        <authorList>
            <person name="Zhang G.Q."/>
            <person name="Xu Q."/>
            <person name="Bian C."/>
            <person name="Tsai W.C."/>
            <person name="Yeh C.M."/>
            <person name="Liu K.W."/>
            <person name="Yoshida K."/>
            <person name="Zhang L.S."/>
            <person name="Chang S.B."/>
            <person name="Chen F."/>
            <person name="Shi Y."/>
            <person name="Su Y.Y."/>
            <person name="Zhang Y.Q."/>
            <person name="Chen L.J."/>
            <person name="Yin Y."/>
            <person name="Lin M."/>
            <person name="Huang H."/>
            <person name="Deng H."/>
            <person name="Wang Z.W."/>
            <person name="Zhu S.L."/>
            <person name="Zhao X."/>
            <person name="Deng C."/>
            <person name="Niu S.C."/>
            <person name="Huang J."/>
            <person name="Wang M."/>
            <person name="Liu G.H."/>
            <person name="Yang H.J."/>
            <person name="Xiao X.J."/>
            <person name="Hsiao Y.Y."/>
            <person name="Wu W.L."/>
            <person name="Chen Y.Y."/>
            <person name="Mitsuda N."/>
            <person name="Ohme-Takagi M."/>
            <person name="Luo Y.B."/>
            <person name="Van de Peer Y."/>
            <person name="Liu Z.J."/>
        </authorList>
    </citation>
    <scope>NUCLEOTIDE SEQUENCE [LARGE SCALE GENOMIC DNA]</scope>
    <source>
        <tissue evidence="2">The whole plant</tissue>
    </source>
</reference>
<evidence type="ECO:0000313" key="3">
    <source>
        <dbReference type="Proteomes" id="UP000233837"/>
    </source>
</evidence>
<accession>A0A2I0VU95</accession>